<gene>
    <name evidence="2" type="ORF">HGRIS_014684</name>
</gene>
<protein>
    <submittedName>
        <fullName evidence="2">Uncharacterized protein</fullName>
    </submittedName>
</protein>
<organism evidence="2 3">
    <name type="scientific">Hohenbuehelia grisea</name>
    <dbReference type="NCBI Taxonomy" id="104357"/>
    <lineage>
        <taxon>Eukaryota</taxon>
        <taxon>Fungi</taxon>
        <taxon>Dikarya</taxon>
        <taxon>Basidiomycota</taxon>
        <taxon>Agaricomycotina</taxon>
        <taxon>Agaricomycetes</taxon>
        <taxon>Agaricomycetidae</taxon>
        <taxon>Agaricales</taxon>
        <taxon>Pleurotineae</taxon>
        <taxon>Pleurotaceae</taxon>
        <taxon>Hohenbuehelia</taxon>
    </lineage>
</organism>
<keyword evidence="3" id="KW-1185">Reference proteome</keyword>
<name>A0ABR3JW74_9AGAR</name>
<sequence>MSRNPLMTPTRSGSKSPLFTETGTPATDDNLVSDTEIAVPHDSVPRQQHSEGVAGQDTASRRYSEGDRSIAVESEIENSVPRLASGDEGSEKAKEGAINPAHESQELAADEDGVLHPANNWDLDYEDLLGVVHQLRALLAQLAERPRCAHASPAPAARQ</sequence>
<dbReference type="Proteomes" id="UP001556367">
    <property type="component" value="Unassembled WGS sequence"/>
</dbReference>
<evidence type="ECO:0000256" key="1">
    <source>
        <dbReference type="SAM" id="MobiDB-lite"/>
    </source>
</evidence>
<evidence type="ECO:0000313" key="3">
    <source>
        <dbReference type="Proteomes" id="UP001556367"/>
    </source>
</evidence>
<dbReference type="EMBL" id="JASNQZ010000003">
    <property type="protein sequence ID" value="KAL0959440.1"/>
    <property type="molecule type" value="Genomic_DNA"/>
</dbReference>
<comment type="caution">
    <text evidence="2">The sequence shown here is derived from an EMBL/GenBank/DDBJ whole genome shotgun (WGS) entry which is preliminary data.</text>
</comment>
<feature type="compositionally biased region" description="Polar residues" evidence="1">
    <location>
        <begin position="1"/>
        <end position="33"/>
    </location>
</feature>
<feature type="region of interest" description="Disordered" evidence="1">
    <location>
        <begin position="1"/>
        <end position="98"/>
    </location>
</feature>
<reference evidence="3" key="1">
    <citation type="submission" date="2024-06" db="EMBL/GenBank/DDBJ databases">
        <title>Multi-omics analyses provide insights into the biosynthesis of the anticancer antibiotic pleurotin in Hohenbuehelia grisea.</title>
        <authorList>
            <person name="Weaver J.A."/>
            <person name="Alberti F."/>
        </authorList>
    </citation>
    <scope>NUCLEOTIDE SEQUENCE [LARGE SCALE GENOMIC DNA]</scope>
    <source>
        <strain evidence="3">T-177</strain>
    </source>
</reference>
<proteinExistence type="predicted"/>
<accession>A0ABR3JW74</accession>
<feature type="compositionally biased region" description="Basic and acidic residues" evidence="1">
    <location>
        <begin position="59"/>
        <end position="70"/>
    </location>
</feature>
<evidence type="ECO:0000313" key="2">
    <source>
        <dbReference type="EMBL" id="KAL0959440.1"/>
    </source>
</evidence>